<gene>
    <name evidence="1" type="ORF">K2173_008975</name>
</gene>
<comment type="caution">
    <text evidence="1">The sequence shown here is derived from an EMBL/GenBank/DDBJ whole genome shotgun (WGS) entry which is preliminary data.</text>
</comment>
<dbReference type="Proteomes" id="UP001159364">
    <property type="component" value="Linkage Group LG03"/>
</dbReference>
<dbReference type="EMBL" id="JAIWQS010000003">
    <property type="protein sequence ID" value="KAJ8769893.1"/>
    <property type="molecule type" value="Genomic_DNA"/>
</dbReference>
<evidence type="ECO:0000313" key="1">
    <source>
        <dbReference type="EMBL" id="KAJ8769893.1"/>
    </source>
</evidence>
<reference evidence="1 2" key="1">
    <citation type="submission" date="2021-09" db="EMBL/GenBank/DDBJ databases">
        <title>Genomic insights and catalytic innovation underlie evolution of tropane alkaloids biosynthesis.</title>
        <authorList>
            <person name="Wang Y.-J."/>
            <person name="Tian T."/>
            <person name="Huang J.-P."/>
            <person name="Huang S.-X."/>
        </authorList>
    </citation>
    <scope>NUCLEOTIDE SEQUENCE [LARGE SCALE GENOMIC DNA]</scope>
    <source>
        <strain evidence="1">KIB-2018</strain>
        <tissue evidence="1">Leaf</tissue>
    </source>
</reference>
<dbReference type="AlphaFoldDB" id="A0AAV8TVY2"/>
<proteinExistence type="predicted"/>
<accession>A0AAV8TVY2</accession>
<sequence>MFYVSTEKKGQAMAQESTELQRICLTCSIGWTKNVNKDHGQAKYFHAIVKES</sequence>
<protein>
    <submittedName>
        <fullName evidence="1">Uncharacterized protein</fullName>
    </submittedName>
</protein>
<name>A0AAV8TVY2_9ROSI</name>
<organism evidence="1 2">
    <name type="scientific">Erythroxylum novogranatense</name>
    <dbReference type="NCBI Taxonomy" id="1862640"/>
    <lineage>
        <taxon>Eukaryota</taxon>
        <taxon>Viridiplantae</taxon>
        <taxon>Streptophyta</taxon>
        <taxon>Embryophyta</taxon>
        <taxon>Tracheophyta</taxon>
        <taxon>Spermatophyta</taxon>
        <taxon>Magnoliopsida</taxon>
        <taxon>eudicotyledons</taxon>
        <taxon>Gunneridae</taxon>
        <taxon>Pentapetalae</taxon>
        <taxon>rosids</taxon>
        <taxon>fabids</taxon>
        <taxon>Malpighiales</taxon>
        <taxon>Erythroxylaceae</taxon>
        <taxon>Erythroxylum</taxon>
    </lineage>
</organism>
<evidence type="ECO:0000313" key="2">
    <source>
        <dbReference type="Proteomes" id="UP001159364"/>
    </source>
</evidence>
<keyword evidence="2" id="KW-1185">Reference proteome</keyword>